<dbReference type="GO" id="GO:0140078">
    <property type="term" value="F:class I DNA-(apurinic or apyrimidinic site) endonuclease activity"/>
    <property type="evidence" value="ECO:0007669"/>
    <property type="project" value="UniProtKB-EC"/>
</dbReference>
<proteinExistence type="inferred from homology"/>
<dbReference type="InterPro" id="IPR003265">
    <property type="entry name" value="HhH-GPD_domain"/>
</dbReference>
<dbReference type="Pfam" id="PF00730">
    <property type="entry name" value="HhH-GPD"/>
    <property type="match status" value="1"/>
</dbReference>
<evidence type="ECO:0000256" key="6">
    <source>
        <dbReference type="ARBA" id="ARBA00023239"/>
    </source>
</evidence>
<dbReference type="SUPFAM" id="SSF47113">
    <property type="entry name" value="Histone-fold"/>
    <property type="match status" value="1"/>
</dbReference>
<dbReference type="Gene3D" id="1.10.1670.10">
    <property type="entry name" value="Helix-hairpin-Helix base-excision DNA repair enzymes (C-terminal)"/>
    <property type="match status" value="1"/>
</dbReference>
<keyword evidence="8" id="KW-0326">Glycosidase</keyword>
<dbReference type="GO" id="GO:0005634">
    <property type="term" value="C:nucleus"/>
    <property type="evidence" value="ECO:0007669"/>
    <property type="project" value="InterPro"/>
</dbReference>
<dbReference type="Pfam" id="PF04719">
    <property type="entry name" value="TAFII28"/>
    <property type="match status" value="1"/>
</dbReference>
<sequence>MLSSATVKVSGGPKTPTALDGLEFFATDYGIFGVQMSTKFASKYANLLEEYFQLDVDLERLYGFWSSQDINFAKLLTENREMLQGIRILRQDPVETLFAFICSANNNIPRISKMVEKLCQFYGDSVDANSHRFYDFPTVAQMAAHLPDMEHTLRTAGFGYRATSIVKTVEMRPLLPGGQIVIDEVADCICLMALNKHQVVPVDRHVFNITAQIYTPKFMKDRKTFSRAVYDKIGEFYVGLHGDYAGWAHSVLFSTRLRRFALKMANKKIETVDFDEAFGLLEDAREQPQTLDEEPFPTASSATVPTSGPSSVDHPLQQPIHPIAEQLEERAPGESEEPEVKRRKGAAEEDESEEVIPPLPPKLDEESELARLKLQLLLSNFTQEQLDRYEAMRRASLPKSIIRRLIHQFTGVTANQNVVIAIAGMAKVFAGELIEEALDIQKAEREATNPGGSQRKPVDQAEQSVKSPPLSADGPLTPRHLYLALDRLDRQGKMFPARPRRTGAFLKRRFV</sequence>
<dbReference type="GO" id="GO:0006367">
    <property type="term" value="P:transcription initiation at RNA polymerase II promoter"/>
    <property type="evidence" value="ECO:0007669"/>
    <property type="project" value="InterPro"/>
</dbReference>
<dbReference type="InterPro" id="IPR052054">
    <property type="entry name" value="Oxidative_DNA_repair_enzyme"/>
</dbReference>
<dbReference type="InterPro" id="IPR023170">
    <property type="entry name" value="HhH_base_excis_C"/>
</dbReference>
<evidence type="ECO:0000256" key="9">
    <source>
        <dbReference type="ARBA" id="ARBA00044632"/>
    </source>
</evidence>
<evidence type="ECO:0000259" key="11">
    <source>
        <dbReference type="SMART" id="SM00478"/>
    </source>
</evidence>
<dbReference type="WBParaSite" id="GPLIN_000424700">
    <property type="protein sequence ID" value="GPLIN_000424700"/>
    <property type="gene ID" value="GPLIN_000424700"/>
</dbReference>
<keyword evidence="6" id="KW-0456">Lyase</keyword>
<evidence type="ECO:0000256" key="2">
    <source>
        <dbReference type="ARBA" id="ARBA00012720"/>
    </source>
</evidence>
<feature type="compositionally biased region" description="Polar residues" evidence="10">
    <location>
        <begin position="298"/>
        <end position="310"/>
    </location>
</feature>
<dbReference type="GO" id="GO:0034039">
    <property type="term" value="F:8-oxo-7,8-dihydroguanine DNA N-glycosylase activity"/>
    <property type="evidence" value="ECO:0007669"/>
    <property type="project" value="TreeGrafter"/>
</dbReference>
<evidence type="ECO:0000256" key="1">
    <source>
        <dbReference type="ARBA" id="ARBA00010679"/>
    </source>
</evidence>
<keyword evidence="3" id="KW-0227">DNA damage</keyword>
<evidence type="ECO:0000256" key="3">
    <source>
        <dbReference type="ARBA" id="ARBA00022763"/>
    </source>
</evidence>
<keyword evidence="7" id="KW-0511">Multifunctional enzyme</keyword>
<dbReference type="SUPFAM" id="SSF48150">
    <property type="entry name" value="DNA-glycosylase"/>
    <property type="match status" value="1"/>
</dbReference>
<name>A0A183BUG1_GLOPA</name>
<evidence type="ECO:0000256" key="5">
    <source>
        <dbReference type="ARBA" id="ARBA00023204"/>
    </source>
</evidence>
<comment type="similarity">
    <text evidence="1">Belongs to the type-1 OGG1 family.</text>
</comment>
<reference evidence="12" key="1">
    <citation type="submission" date="2014-05" db="EMBL/GenBank/DDBJ databases">
        <title>The genome and life-stage specific transcriptomes of Globodera pallida elucidate key aspects of plant parasitism by a cyst nematode.</title>
        <authorList>
            <person name="Cotton J.A."/>
            <person name="Lilley C.J."/>
            <person name="Jones L.M."/>
            <person name="Kikuchi T."/>
            <person name="Reid A.J."/>
            <person name="Thorpe P."/>
            <person name="Tsai I.J."/>
            <person name="Beasley H."/>
            <person name="Blok V."/>
            <person name="Cock P.J.A."/>
            <person name="Van den Akker S.E."/>
            <person name="Holroyd N."/>
            <person name="Hunt M."/>
            <person name="Mantelin S."/>
            <person name="Naghra H."/>
            <person name="Pain A."/>
            <person name="Palomares-Rius J.E."/>
            <person name="Zarowiecki M."/>
            <person name="Berriman M."/>
            <person name="Jones J.T."/>
            <person name="Urwin P.E."/>
        </authorList>
    </citation>
    <scope>NUCLEOTIDE SEQUENCE [LARGE SCALE GENOMIC DNA]</scope>
    <source>
        <strain evidence="12">Lindley</strain>
    </source>
</reference>
<evidence type="ECO:0000256" key="8">
    <source>
        <dbReference type="ARBA" id="ARBA00023295"/>
    </source>
</evidence>
<dbReference type="InterPro" id="IPR011257">
    <property type="entry name" value="DNA_glycosylase"/>
</dbReference>
<feature type="domain" description="HhH-GPD" evidence="11">
    <location>
        <begin position="102"/>
        <end position="250"/>
    </location>
</feature>
<dbReference type="PANTHER" id="PTHR10242:SF2">
    <property type="entry name" value="N-GLYCOSYLASE_DNA LYASE"/>
    <property type="match status" value="1"/>
</dbReference>
<dbReference type="InterPro" id="IPR012904">
    <property type="entry name" value="OGG_N"/>
</dbReference>
<evidence type="ECO:0000256" key="4">
    <source>
        <dbReference type="ARBA" id="ARBA00022801"/>
    </source>
</evidence>
<dbReference type="InterPro" id="IPR009072">
    <property type="entry name" value="Histone-fold"/>
</dbReference>
<keyword evidence="4" id="KW-0378">Hydrolase</keyword>
<dbReference type="Gene3D" id="1.10.340.30">
    <property type="entry name" value="Hypothetical protein, domain 2"/>
    <property type="match status" value="1"/>
</dbReference>
<dbReference type="GO" id="GO:0006285">
    <property type="term" value="P:base-excision repair, AP site formation"/>
    <property type="evidence" value="ECO:0007669"/>
    <property type="project" value="TreeGrafter"/>
</dbReference>
<dbReference type="GO" id="GO:0006289">
    <property type="term" value="P:nucleotide-excision repair"/>
    <property type="evidence" value="ECO:0007669"/>
    <property type="project" value="InterPro"/>
</dbReference>
<dbReference type="SUPFAM" id="SSF55945">
    <property type="entry name" value="TATA-box binding protein-like"/>
    <property type="match status" value="1"/>
</dbReference>
<protein>
    <recommendedName>
        <fullName evidence="2">DNA-(apurinic or apyrimidinic site) lyase</fullName>
        <ecNumber evidence="2">4.2.99.18</ecNumber>
    </recommendedName>
</protein>
<evidence type="ECO:0000313" key="12">
    <source>
        <dbReference type="Proteomes" id="UP000050741"/>
    </source>
</evidence>
<accession>A0A183BUG1</accession>
<dbReference type="CDD" id="cd08048">
    <property type="entry name" value="HFD_TAF11"/>
    <property type="match status" value="1"/>
</dbReference>
<dbReference type="InterPro" id="IPR006809">
    <property type="entry name" value="TAFII28_dom"/>
</dbReference>
<dbReference type="SMART" id="SM00478">
    <property type="entry name" value="ENDO3c"/>
    <property type="match status" value="1"/>
</dbReference>
<organism evidence="12 13">
    <name type="scientific">Globodera pallida</name>
    <name type="common">Potato cyst nematode worm</name>
    <name type="synonym">Heterodera pallida</name>
    <dbReference type="NCBI Taxonomy" id="36090"/>
    <lineage>
        <taxon>Eukaryota</taxon>
        <taxon>Metazoa</taxon>
        <taxon>Ecdysozoa</taxon>
        <taxon>Nematoda</taxon>
        <taxon>Chromadorea</taxon>
        <taxon>Rhabditida</taxon>
        <taxon>Tylenchina</taxon>
        <taxon>Tylenchomorpha</taxon>
        <taxon>Tylenchoidea</taxon>
        <taxon>Heteroderidae</taxon>
        <taxon>Heteroderinae</taxon>
        <taxon>Globodera</taxon>
    </lineage>
</organism>
<evidence type="ECO:0000313" key="13">
    <source>
        <dbReference type="WBParaSite" id="GPLIN_000424700"/>
    </source>
</evidence>
<dbReference type="GO" id="GO:0046982">
    <property type="term" value="F:protein heterodimerization activity"/>
    <property type="evidence" value="ECO:0007669"/>
    <property type="project" value="InterPro"/>
</dbReference>
<evidence type="ECO:0000256" key="10">
    <source>
        <dbReference type="SAM" id="MobiDB-lite"/>
    </source>
</evidence>
<feature type="region of interest" description="Disordered" evidence="10">
    <location>
        <begin position="286"/>
        <end position="362"/>
    </location>
</feature>
<keyword evidence="12" id="KW-1185">Reference proteome</keyword>
<reference evidence="13" key="2">
    <citation type="submission" date="2016-06" db="UniProtKB">
        <authorList>
            <consortium name="WormBaseParasite"/>
        </authorList>
    </citation>
    <scope>IDENTIFICATION</scope>
</reference>
<dbReference type="Pfam" id="PF07934">
    <property type="entry name" value="OGG_N"/>
    <property type="match status" value="1"/>
</dbReference>
<dbReference type="AlphaFoldDB" id="A0A183BUG1"/>
<dbReference type="GO" id="GO:0003684">
    <property type="term" value="F:damaged DNA binding"/>
    <property type="evidence" value="ECO:0007669"/>
    <property type="project" value="InterPro"/>
</dbReference>
<feature type="region of interest" description="Disordered" evidence="10">
    <location>
        <begin position="445"/>
        <end position="477"/>
    </location>
</feature>
<comment type="catalytic activity">
    <reaction evidence="9">
        <text>2'-deoxyribonucleotide-(2'-deoxyribose 5'-phosphate)-2'-deoxyribonucleotide-DNA = a 3'-end 2'-deoxyribonucleotide-(2,3-dehydro-2,3-deoxyribose 5'-phosphate)-DNA + a 5'-end 5'-phospho-2'-deoxyribonucleoside-DNA + H(+)</text>
        <dbReference type="Rhea" id="RHEA:66592"/>
        <dbReference type="Rhea" id="RHEA-COMP:13180"/>
        <dbReference type="Rhea" id="RHEA-COMP:16897"/>
        <dbReference type="Rhea" id="RHEA-COMP:17067"/>
        <dbReference type="ChEBI" id="CHEBI:15378"/>
        <dbReference type="ChEBI" id="CHEBI:136412"/>
        <dbReference type="ChEBI" id="CHEBI:157695"/>
        <dbReference type="ChEBI" id="CHEBI:167181"/>
        <dbReference type="EC" id="4.2.99.18"/>
    </reaction>
</comment>
<keyword evidence="5" id="KW-0234">DNA repair</keyword>
<dbReference type="Proteomes" id="UP000050741">
    <property type="component" value="Unassembled WGS sequence"/>
</dbReference>
<evidence type="ECO:0000256" key="7">
    <source>
        <dbReference type="ARBA" id="ARBA00023268"/>
    </source>
</evidence>
<dbReference type="Gene3D" id="1.10.20.10">
    <property type="entry name" value="Histone, subunit A"/>
    <property type="match status" value="1"/>
</dbReference>
<dbReference type="EC" id="4.2.99.18" evidence="2"/>
<dbReference type="PANTHER" id="PTHR10242">
    <property type="entry name" value="8-OXOGUANINE DNA GLYCOSYLASE"/>
    <property type="match status" value="1"/>
</dbReference>